<dbReference type="GO" id="GO:0004497">
    <property type="term" value="F:monooxygenase activity"/>
    <property type="evidence" value="ECO:0007669"/>
    <property type="project" value="UniProtKB-KW"/>
</dbReference>
<dbReference type="InterPro" id="IPR045851">
    <property type="entry name" value="AMP-bd_C_sf"/>
</dbReference>
<gene>
    <name evidence="7" type="ORF">EAI_15366</name>
</gene>
<evidence type="ECO:0000313" key="8">
    <source>
        <dbReference type="Proteomes" id="UP000008237"/>
    </source>
</evidence>
<evidence type="ECO:0000259" key="5">
    <source>
        <dbReference type="Pfam" id="PF00501"/>
    </source>
</evidence>
<evidence type="ECO:0000259" key="6">
    <source>
        <dbReference type="Pfam" id="PF13193"/>
    </source>
</evidence>
<name>E2BDG9_HARSA</name>
<keyword evidence="7" id="KW-0503">Monooxygenase</keyword>
<dbReference type="PROSITE" id="PS00455">
    <property type="entry name" value="AMP_BINDING"/>
    <property type="match status" value="1"/>
</dbReference>
<keyword evidence="8" id="KW-1185">Reference proteome</keyword>
<dbReference type="STRING" id="610380.E2BDG9"/>
<dbReference type="Pfam" id="PF13193">
    <property type="entry name" value="AMP-binding_C"/>
    <property type="match status" value="1"/>
</dbReference>
<dbReference type="PANTHER" id="PTHR24096:SF149">
    <property type="entry name" value="AMP-BINDING DOMAIN-CONTAINING PROTEIN-RELATED"/>
    <property type="match status" value="1"/>
</dbReference>
<dbReference type="PANTHER" id="PTHR24096">
    <property type="entry name" value="LONG-CHAIN-FATTY-ACID--COA LIGASE"/>
    <property type="match status" value="1"/>
</dbReference>
<dbReference type="Gene3D" id="3.30.300.30">
    <property type="match status" value="1"/>
</dbReference>
<dbReference type="AlphaFoldDB" id="E2BDG9"/>
<dbReference type="InterPro" id="IPR025110">
    <property type="entry name" value="AMP-bd_C"/>
</dbReference>
<dbReference type="OrthoDB" id="10253869at2759"/>
<evidence type="ECO:0000256" key="1">
    <source>
        <dbReference type="ARBA" id="ARBA00004275"/>
    </source>
</evidence>
<organism evidence="8">
    <name type="scientific">Harpegnathos saltator</name>
    <name type="common">Jerdon's jumping ant</name>
    <dbReference type="NCBI Taxonomy" id="610380"/>
    <lineage>
        <taxon>Eukaryota</taxon>
        <taxon>Metazoa</taxon>
        <taxon>Ecdysozoa</taxon>
        <taxon>Arthropoda</taxon>
        <taxon>Hexapoda</taxon>
        <taxon>Insecta</taxon>
        <taxon>Pterygota</taxon>
        <taxon>Neoptera</taxon>
        <taxon>Endopterygota</taxon>
        <taxon>Hymenoptera</taxon>
        <taxon>Apocrita</taxon>
        <taxon>Aculeata</taxon>
        <taxon>Formicoidea</taxon>
        <taxon>Formicidae</taxon>
        <taxon>Ponerinae</taxon>
        <taxon>Ponerini</taxon>
        <taxon>Harpegnathos</taxon>
    </lineage>
</organism>
<evidence type="ECO:0000256" key="3">
    <source>
        <dbReference type="ARBA" id="ARBA00022598"/>
    </source>
</evidence>
<dbReference type="Gene3D" id="3.40.50.980">
    <property type="match status" value="2"/>
</dbReference>
<protein>
    <submittedName>
        <fullName evidence="7">Luciferin 4-monooxygenase</fullName>
    </submittedName>
</protein>
<dbReference type="InterPro" id="IPR020845">
    <property type="entry name" value="AMP-binding_CS"/>
</dbReference>
<sequence>MGDRICIASENRFNWCVPVYASLYIGAITTPYNPAYTEWEIRNLLNISMPRIAFVSRRTEGVFAKVQSSLPYMELIELDDEPLSANVRTLADILNNEEDEDFLRYNALDIGDNNKHPAVILNSSGTTGVSKGVTLSHRNLLTFLIEFCKPVFFNITPDTRFSLFLPFYHGYAFGLLLLCLTRGASLVLMTSFEVELYLRLIEKYKITSLSVVPPIMTLLAKHPLVGRCDFRSVREIICGAAPLPKELIKTVKARLGVKYICNAYGMTELTIATHVSDRQTDDVAILHHMIAGMYSKVVDIKTLETLDVGQTGEICFKGDQVMMGYWNNPEITKQTIDEDGWLHTGDIGYYDEQGALHVVDRLKELIKYNAYQVSPSEIEIVLLSHPAVKEAAVCGIPDPRSGELPAAVIVKQPGANLTAHDIMEFVKQKLSPQKWLRGGVQFVDAIPKNPTGKILRRKVQAMILAIMSKL</sequence>
<dbReference type="Proteomes" id="UP000008237">
    <property type="component" value="Unassembled WGS sequence"/>
</dbReference>
<dbReference type="EMBL" id="GL447620">
    <property type="protein sequence ID" value="EFN86281.1"/>
    <property type="molecule type" value="Genomic_DNA"/>
</dbReference>
<dbReference type="Gene3D" id="2.30.38.10">
    <property type="entry name" value="Luciferase, Domain 3"/>
    <property type="match status" value="1"/>
</dbReference>
<dbReference type="GO" id="GO:0016405">
    <property type="term" value="F:CoA-ligase activity"/>
    <property type="evidence" value="ECO:0007669"/>
    <property type="project" value="TreeGrafter"/>
</dbReference>
<feature type="domain" description="AMP-dependent synthetase/ligase" evidence="5">
    <location>
        <begin position="2"/>
        <end position="326"/>
    </location>
</feature>
<keyword evidence="7" id="KW-0560">Oxidoreductase</keyword>
<dbReference type="OMA" id="RFGNYWG"/>
<keyword evidence="4" id="KW-0576">Peroxisome</keyword>
<dbReference type="FunFam" id="3.30.300.30:FF:000007">
    <property type="entry name" value="4-coumarate--CoA ligase 2"/>
    <property type="match status" value="1"/>
</dbReference>
<dbReference type="CDD" id="cd05911">
    <property type="entry name" value="Firefly_Luc_like"/>
    <property type="match status" value="1"/>
</dbReference>
<dbReference type="GO" id="GO:0005777">
    <property type="term" value="C:peroxisome"/>
    <property type="evidence" value="ECO:0007669"/>
    <property type="project" value="UniProtKB-SubCell"/>
</dbReference>
<dbReference type="InParanoid" id="E2BDG9"/>
<dbReference type="Pfam" id="PF00501">
    <property type="entry name" value="AMP-binding"/>
    <property type="match status" value="1"/>
</dbReference>
<proteinExistence type="inferred from homology"/>
<dbReference type="SUPFAM" id="SSF56801">
    <property type="entry name" value="Acetyl-CoA synthetase-like"/>
    <property type="match status" value="1"/>
</dbReference>
<dbReference type="InterPro" id="IPR000873">
    <property type="entry name" value="AMP-dep_synth/lig_dom"/>
</dbReference>
<evidence type="ECO:0000313" key="7">
    <source>
        <dbReference type="EMBL" id="EFN86281.1"/>
    </source>
</evidence>
<keyword evidence="3" id="KW-0436">Ligase</keyword>
<dbReference type="FunCoup" id="E2BDG9">
    <property type="interactions" value="260"/>
</dbReference>
<comment type="similarity">
    <text evidence="2">Belongs to the ATP-dependent AMP-binding enzyme family.</text>
</comment>
<feature type="domain" description="AMP-binding enzyme C-terminal" evidence="6">
    <location>
        <begin position="377"/>
        <end position="453"/>
    </location>
</feature>
<reference evidence="7 8" key="1">
    <citation type="journal article" date="2010" name="Science">
        <title>Genomic comparison of the ants Camponotus floridanus and Harpegnathos saltator.</title>
        <authorList>
            <person name="Bonasio R."/>
            <person name="Zhang G."/>
            <person name="Ye C."/>
            <person name="Mutti N.S."/>
            <person name="Fang X."/>
            <person name="Qin N."/>
            <person name="Donahue G."/>
            <person name="Yang P."/>
            <person name="Li Q."/>
            <person name="Li C."/>
            <person name="Zhang P."/>
            <person name="Huang Z."/>
            <person name="Berger S.L."/>
            <person name="Reinberg D."/>
            <person name="Wang J."/>
            <person name="Liebig J."/>
        </authorList>
    </citation>
    <scope>NUCLEOTIDE SEQUENCE [LARGE SCALE GENOMIC DNA]</scope>
    <source>
        <strain evidence="7 8">R22 G/1</strain>
    </source>
</reference>
<evidence type="ECO:0000256" key="2">
    <source>
        <dbReference type="ARBA" id="ARBA00006432"/>
    </source>
</evidence>
<accession>E2BDG9</accession>
<comment type="subcellular location">
    <subcellularLocation>
        <location evidence="1">Peroxisome</location>
    </subcellularLocation>
</comment>
<evidence type="ECO:0000256" key="4">
    <source>
        <dbReference type="ARBA" id="ARBA00023140"/>
    </source>
</evidence>